<proteinExistence type="predicted"/>
<evidence type="ECO:0000313" key="3">
    <source>
        <dbReference type="EMBL" id="WPR90956.1"/>
    </source>
</evidence>
<dbReference type="RefSeq" id="WP_320943659.1">
    <property type="nucleotide sequence ID" value="NZ_BAABEU010000004.1"/>
</dbReference>
<feature type="transmembrane region" description="Helical" evidence="2">
    <location>
        <begin position="137"/>
        <end position="156"/>
    </location>
</feature>
<dbReference type="Proteomes" id="UP001323798">
    <property type="component" value="Chromosome"/>
</dbReference>
<name>A0ABZ0SNM6_9MICO</name>
<feature type="compositionally biased region" description="Basic and acidic residues" evidence="1">
    <location>
        <begin position="227"/>
        <end position="238"/>
    </location>
</feature>
<accession>A0ABZ0SNM6</accession>
<feature type="transmembrane region" description="Helical" evidence="2">
    <location>
        <begin position="109"/>
        <end position="131"/>
    </location>
</feature>
<evidence type="ECO:0000256" key="2">
    <source>
        <dbReference type="SAM" id="Phobius"/>
    </source>
</evidence>
<feature type="transmembrane region" description="Helical" evidence="2">
    <location>
        <begin position="58"/>
        <end position="75"/>
    </location>
</feature>
<keyword evidence="2" id="KW-0472">Membrane</keyword>
<dbReference type="EMBL" id="CP139368">
    <property type="protein sequence ID" value="WPR90956.1"/>
    <property type="molecule type" value="Genomic_DNA"/>
</dbReference>
<keyword evidence="2" id="KW-0812">Transmembrane</keyword>
<keyword evidence="4" id="KW-1185">Reference proteome</keyword>
<feature type="transmembrane region" description="Helical" evidence="2">
    <location>
        <begin position="35"/>
        <end position="51"/>
    </location>
</feature>
<organism evidence="3 4">
    <name type="scientific">Microbacterium rhizosphaerae</name>
    <dbReference type="NCBI Taxonomy" id="1678237"/>
    <lineage>
        <taxon>Bacteria</taxon>
        <taxon>Bacillati</taxon>
        <taxon>Actinomycetota</taxon>
        <taxon>Actinomycetes</taxon>
        <taxon>Micrococcales</taxon>
        <taxon>Microbacteriaceae</taxon>
        <taxon>Microbacterium</taxon>
    </lineage>
</organism>
<evidence type="ECO:0000313" key="4">
    <source>
        <dbReference type="Proteomes" id="UP001323798"/>
    </source>
</evidence>
<feature type="transmembrane region" description="Helical" evidence="2">
    <location>
        <begin position="81"/>
        <end position="102"/>
    </location>
</feature>
<evidence type="ECO:0008006" key="5">
    <source>
        <dbReference type="Google" id="ProtNLM"/>
    </source>
</evidence>
<gene>
    <name evidence="3" type="ORF">SM116_06590</name>
</gene>
<feature type="region of interest" description="Disordered" evidence="1">
    <location>
        <begin position="215"/>
        <end position="238"/>
    </location>
</feature>
<evidence type="ECO:0000256" key="1">
    <source>
        <dbReference type="SAM" id="MobiDB-lite"/>
    </source>
</evidence>
<feature type="transmembrane region" description="Helical" evidence="2">
    <location>
        <begin position="191"/>
        <end position="209"/>
    </location>
</feature>
<feature type="transmembrane region" description="Helical" evidence="2">
    <location>
        <begin position="163"/>
        <end position="185"/>
    </location>
</feature>
<keyword evidence="2" id="KW-1133">Transmembrane helix</keyword>
<protein>
    <recommendedName>
        <fullName evidence="5">DUF308 domain-containing protein</fullName>
    </recommendedName>
</protein>
<reference evidence="3 4" key="1">
    <citation type="submission" date="2023-11" db="EMBL/GenBank/DDBJ databases">
        <title>Genome sequence of Microbacterium rhizosphaerae KACC 19337.</title>
        <authorList>
            <person name="Choi H."/>
            <person name="Kim S."/>
            <person name="Kim Y."/>
            <person name="Kwon S.-W."/>
            <person name="Heo J."/>
        </authorList>
    </citation>
    <scope>NUCLEOTIDE SEQUENCE [LARGE SCALE GENOMIC DNA]</scope>
    <source>
        <strain evidence="3 4">KACC 19337</strain>
    </source>
</reference>
<sequence length="238" mass="24969">MKRLTVRIALGVLVLLAGILMLLEALHVPLFPAAWAVVSGAAGLTFGYVFVTERRSWWAAIPAGALLGVATATLMDLDQGGLAQWTRVPLLAGISVGFWAVYLRDHSHWWSLIPAGILLTLSIVSALPAAVGAAATGAIFLLGAALTFVLVAVAPAEAGRRWWAWFPAGALAISALAVLASAAQLLTVVNVLWPLAVIGAGAFLVWRAIRARHDQPDRQDSGAPVDHTSEGADQHAPM</sequence>